<dbReference type="CDD" id="cd01700">
    <property type="entry name" value="PolY_Pol_V_umuC"/>
    <property type="match status" value="1"/>
</dbReference>
<dbReference type="InterPro" id="IPR043502">
    <property type="entry name" value="DNA/RNA_pol_sf"/>
</dbReference>
<evidence type="ECO:0000256" key="4">
    <source>
        <dbReference type="ARBA" id="ARBA00023204"/>
    </source>
</evidence>
<dbReference type="RefSeq" id="WP_255944449.1">
    <property type="nucleotide sequence ID" value="NZ_CP050469.1"/>
</dbReference>
<geneLocation type="plasmid" evidence="7 8">
    <name>unnamed1</name>
</geneLocation>
<dbReference type="PROSITE" id="PS50173">
    <property type="entry name" value="UMUC"/>
    <property type="match status" value="1"/>
</dbReference>
<evidence type="ECO:0000256" key="3">
    <source>
        <dbReference type="ARBA" id="ARBA00023199"/>
    </source>
</evidence>
<dbReference type="GO" id="GO:0003684">
    <property type="term" value="F:damaged DNA binding"/>
    <property type="evidence" value="ECO:0007669"/>
    <property type="project" value="InterPro"/>
</dbReference>
<keyword evidence="5" id="KW-0742">SOS response</keyword>
<gene>
    <name evidence="7" type="ORF">HB761_24645</name>
</gene>
<dbReference type="GO" id="GO:0009432">
    <property type="term" value="P:SOS response"/>
    <property type="evidence" value="ECO:0007669"/>
    <property type="project" value="UniProtKB-KW"/>
</dbReference>
<dbReference type="Proteomes" id="UP001058687">
    <property type="component" value="Plasmid unnamed1"/>
</dbReference>
<dbReference type="InterPro" id="IPR001126">
    <property type="entry name" value="UmuC"/>
</dbReference>
<evidence type="ECO:0000313" key="7">
    <source>
        <dbReference type="EMBL" id="UTZ29851.1"/>
    </source>
</evidence>
<dbReference type="GO" id="GO:0003887">
    <property type="term" value="F:DNA-directed DNA polymerase activity"/>
    <property type="evidence" value="ECO:0007669"/>
    <property type="project" value="TreeGrafter"/>
</dbReference>
<keyword evidence="2" id="KW-0227">DNA damage</keyword>
<dbReference type="EMBL" id="CP050469">
    <property type="protein sequence ID" value="UTZ29851.1"/>
    <property type="molecule type" value="Genomic_DNA"/>
</dbReference>
<protein>
    <submittedName>
        <fullName evidence="7">Y-family DNA polymerase</fullName>
    </submittedName>
</protein>
<proteinExistence type="inferred from homology"/>
<dbReference type="InterPro" id="IPR025188">
    <property type="entry name" value="DUF4113"/>
</dbReference>
<accession>A0AAE9N1X3</accession>
<dbReference type="PANTHER" id="PTHR11076:SF34">
    <property type="entry name" value="PROTEIN UMUC"/>
    <property type="match status" value="1"/>
</dbReference>
<evidence type="ECO:0000256" key="1">
    <source>
        <dbReference type="ARBA" id="ARBA00010945"/>
    </source>
</evidence>
<dbReference type="GO" id="GO:0005829">
    <property type="term" value="C:cytosol"/>
    <property type="evidence" value="ECO:0007669"/>
    <property type="project" value="TreeGrafter"/>
</dbReference>
<dbReference type="Gene3D" id="3.40.1170.60">
    <property type="match status" value="1"/>
</dbReference>
<reference evidence="7" key="1">
    <citation type="submission" date="2020-03" db="EMBL/GenBank/DDBJ databases">
        <title>Five strains of Vibrio campbellii isolated from Mariana Trench.</title>
        <authorList>
            <person name="Liang J."/>
            <person name="Zhang X.-H."/>
        </authorList>
    </citation>
    <scope>NUCLEOTIDE SEQUENCE</scope>
    <source>
        <strain evidence="7">LJC014</strain>
        <plasmid evidence="7">unnamed1</plasmid>
    </source>
</reference>
<dbReference type="Pfam" id="PF00817">
    <property type="entry name" value="IMS"/>
    <property type="match status" value="1"/>
</dbReference>
<evidence type="ECO:0000259" key="6">
    <source>
        <dbReference type="PROSITE" id="PS50173"/>
    </source>
</evidence>
<dbReference type="AlphaFoldDB" id="A0AAE9N1X3"/>
<dbReference type="GO" id="GO:0042276">
    <property type="term" value="P:error-prone translesion synthesis"/>
    <property type="evidence" value="ECO:0007669"/>
    <property type="project" value="TreeGrafter"/>
</dbReference>
<dbReference type="PANTHER" id="PTHR11076">
    <property type="entry name" value="DNA REPAIR POLYMERASE UMUC / TRANSFERASE FAMILY MEMBER"/>
    <property type="match status" value="1"/>
</dbReference>
<sequence length="418" mass="47206">MFALVDANAFYCSAEQVFRPEWRGKPVVVLSNNDGCVVAANRQAKECGVEKFKPYFQMKAQCEQRGVIALSSNYELYGDLSSKMMEVIGRFAPEQHIYSIDESFLSFERTAPAIPCLREHGQTLRKSVWRECRLPVCVGIGPTLTLAKIANHAAKKITGFNGVCVLDTLVERERVLAQLSVSDVWGVGKRLTTHLKHLGITTALQLAKYPAPLARKVFNVELERTVRELNGQVCKQWNEARADKKQIFSTRSFGERIEDETSLRQAFCHHAGIASRKARKQQSLCKVLMCFASSSPFDDVSYSRRVVHRFPYPTADVTQLTKVVSELTDQLFSEGVRFYKVGVGLLDLVDGRQEQADLFNPTPNNSSLMSVFDGLNQRYGQNTVFLGAQGIEQKWQMRRQLLTPQYTTCWTDLPQVKC</sequence>
<dbReference type="Gene3D" id="3.30.70.270">
    <property type="match status" value="1"/>
</dbReference>
<organism evidence="7 8">
    <name type="scientific">Vibrio campbellii</name>
    <dbReference type="NCBI Taxonomy" id="680"/>
    <lineage>
        <taxon>Bacteria</taxon>
        <taxon>Pseudomonadati</taxon>
        <taxon>Pseudomonadota</taxon>
        <taxon>Gammaproteobacteria</taxon>
        <taxon>Vibrionales</taxon>
        <taxon>Vibrionaceae</taxon>
        <taxon>Vibrio</taxon>
    </lineage>
</organism>
<dbReference type="InterPro" id="IPR043128">
    <property type="entry name" value="Rev_trsase/Diguanyl_cyclase"/>
</dbReference>
<evidence type="ECO:0000256" key="2">
    <source>
        <dbReference type="ARBA" id="ARBA00022763"/>
    </source>
</evidence>
<keyword evidence="7" id="KW-0614">Plasmid</keyword>
<feature type="domain" description="UmuC" evidence="6">
    <location>
        <begin position="2"/>
        <end position="188"/>
    </location>
</feature>
<dbReference type="Pfam" id="PF11799">
    <property type="entry name" value="IMS_C"/>
    <property type="match status" value="1"/>
</dbReference>
<evidence type="ECO:0000256" key="5">
    <source>
        <dbReference type="ARBA" id="ARBA00023236"/>
    </source>
</evidence>
<dbReference type="Pfam" id="PF13438">
    <property type="entry name" value="DUF4113"/>
    <property type="match status" value="1"/>
</dbReference>
<comment type="similarity">
    <text evidence="1">Belongs to the DNA polymerase type-Y family.</text>
</comment>
<evidence type="ECO:0000313" key="8">
    <source>
        <dbReference type="Proteomes" id="UP001058687"/>
    </source>
</evidence>
<dbReference type="InterPro" id="IPR017961">
    <property type="entry name" value="DNA_pol_Y-fam_little_finger"/>
</dbReference>
<name>A0AAE9N1X3_9VIBR</name>
<keyword evidence="3" id="KW-0741">SOS mutagenesis</keyword>
<dbReference type="Gene3D" id="1.10.150.20">
    <property type="entry name" value="5' to 3' exonuclease, C-terminal subdomain"/>
    <property type="match status" value="1"/>
</dbReference>
<keyword evidence="4" id="KW-0234">DNA repair</keyword>
<dbReference type="InterPro" id="IPR050116">
    <property type="entry name" value="DNA_polymerase-Y"/>
</dbReference>
<dbReference type="SUPFAM" id="SSF56672">
    <property type="entry name" value="DNA/RNA polymerases"/>
    <property type="match status" value="1"/>
</dbReference>
<dbReference type="GO" id="GO:0006281">
    <property type="term" value="P:DNA repair"/>
    <property type="evidence" value="ECO:0007669"/>
    <property type="project" value="UniProtKB-KW"/>
</dbReference>